<dbReference type="CDD" id="cd01389">
    <property type="entry name" value="HMG-box_ROX1-like"/>
    <property type="match status" value="1"/>
</dbReference>
<sequence>MYMQITESQALQNSRVEMDPDGQPIIAGDYSLLSPYGNGVEGVYPQMVGWASKANTKVVRKLIIVPQAALHSPEITLRPRTRGDSPLIPGGVNKPRVRKAAKKKNRVSKHLNNHDHVVDRPLSELTRDMKIPVRDMEAHVMRSSEQRRKEVENKKGKVSRPMNSFILYRAAYAERTKGWICQNNHQVVSQISGSSWSLEPKEIREYYERLAIIDRENHDKAHPTYKFAPNKRTNTRKKRNISSLKEEDNSDINDLGMGPYPKTVKHMSGGSFHGSSFQSRTPTPLDRDSSYDSRQGTPFEQNGDMYANSDMNRSSWEMSNPGRPLPGMISPPEQTHYYQPSIHQSMLGPNIEDVTFKKMGVPGIPYDGQGALAGLPGNAHPDLLQQQLLPQTGSPASLNDMQVDPQLMEFESPHGLPYNDRASYHVQLDMWHMPNGQQQHVSPSLSSQEDERYQQQYAFHPSIQQSMDGRDMWNESQIETGSQFEDWIGSGASYECGGNGQQKHL</sequence>
<accession>A0A1D2JBP3</accession>
<name>A0A1D2JBP3_PARBR</name>
<protein>
    <recommendedName>
        <fullName evidence="8">HMG box domain-containing protein</fullName>
    </recommendedName>
</protein>
<evidence type="ECO:0000256" key="2">
    <source>
        <dbReference type="ARBA" id="ARBA00023015"/>
    </source>
</evidence>
<dbReference type="InterPro" id="IPR009071">
    <property type="entry name" value="HMG_box_dom"/>
</dbReference>
<dbReference type="VEuPathDB" id="FungiDB:PABG_00540"/>
<feature type="compositionally biased region" description="Low complexity" evidence="7">
    <location>
        <begin position="268"/>
        <end position="279"/>
    </location>
</feature>
<evidence type="ECO:0000256" key="1">
    <source>
        <dbReference type="ARBA" id="ARBA00004123"/>
    </source>
</evidence>
<evidence type="ECO:0000256" key="7">
    <source>
        <dbReference type="SAM" id="MobiDB-lite"/>
    </source>
</evidence>
<dbReference type="GO" id="GO:0000981">
    <property type="term" value="F:DNA-binding transcription factor activity, RNA polymerase II-specific"/>
    <property type="evidence" value="ECO:0007669"/>
    <property type="project" value="TreeGrafter"/>
</dbReference>
<organism evidence="9 10">
    <name type="scientific">Paracoccidioides brasiliensis</name>
    <dbReference type="NCBI Taxonomy" id="121759"/>
    <lineage>
        <taxon>Eukaryota</taxon>
        <taxon>Fungi</taxon>
        <taxon>Dikarya</taxon>
        <taxon>Ascomycota</taxon>
        <taxon>Pezizomycotina</taxon>
        <taxon>Eurotiomycetes</taxon>
        <taxon>Eurotiomycetidae</taxon>
        <taxon>Onygenales</taxon>
        <taxon>Ajellomycetaceae</taxon>
        <taxon>Paracoccidioides</taxon>
    </lineage>
</organism>
<comment type="caution">
    <text evidence="9">The sequence shown here is derived from an EMBL/GenBank/DDBJ whole genome shotgun (WGS) entry which is preliminary data.</text>
</comment>
<feature type="DNA-binding region" description="HMG box" evidence="6">
    <location>
        <begin position="158"/>
        <end position="226"/>
    </location>
</feature>
<dbReference type="PANTHER" id="PTHR45803:SF5">
    <property type="entry name" value="SOX100B"/>
    <property type="match status" value="1"/>
</dbReference>
<evidence type="ECO:0000256" key="4">
    <source>
        <dbReference type="ARBA" id="ARBA00023163"/>
    </source>
</evidence>
<dbReference type="Proteomes" id="UP000242814">
    <property type="component" value="Unassembled WGS sequence"/>
</dbReference>
<evidence type="ECO:0000256" key="3">
    <source>
        <dbReference type="ARBA" id="ARBA00023125"/>
    </source>
</evidence>
<dbReference type="GO" id="GO:0000978">
    <property type="term" value="F:RNA polymerase II cis-regulatory region sequence-specific DNA binding"/>
    <property type="evidence" value="ECO:0007669"/>
    <property type="project" value="TreeGrafter"/>
</dbReference>
<dbReference type="PANTHER" id="PTHR45803">
    <property type="entry name" value="SOX100B"/>
    <property type="match status" value="1"/>
</dbReference>
<evidence type="ECO:0000256" key="6">
    <source>
        <dbReference type="PROSITE-ProRule" id="PRU00267"/>
    </source>
</evidence>
<evidence type="ECO:0000259" key="8">
    <source>
        <dbReference type="PROSITE" id="PS50118"/>
    </source>
</evidence>
<gene>
    <name evidence="9" type="ORF">ACO22_04912</name>
</gene>
<evidence type="ECO:0000313" key="10">
    <source>
        <dbReference type="Proteomes" id="UP000242814"/>
    </source>
</evidence>
<dbReference type="VEuPathDB" id="FungiDB:PADG_02963"/>
<feature type="region of interest" description="Disordered" evidence="7">
    <location>
        <begin position="221"/>
        <end position="305"/>
    </location>
</feature>
<dbReference type="InterPro" id="IPR036910">
    <property type="entry name" value="HMG_box_dom_sf"/>
</dbReference>
<dbReference type="EMBL" id="LZYO01000207">
    <property type="protein sequence ID" value="ODH25961.1"/>
    <property type="molecule type" value="Genomic_DNA"/>
</dbReference>
<feature type="domain" description="HMG box" evidence="8">
    <location>
        <begin position="158"/>
        <end position="226"/>
    </location>
</feature>
<dbReference type="Gene3D" id="1.10.30.10">
    <property type="entry name" value="High mobility group box domain"/>
    <property type="match status" value="1"/>
</dbReference>
<dbReference type="Pfam" id="PF00505">
    <property type="entry name" value="HMG_box"/>
    <property type="match status" value="1"/>
</dbReference>
<keyword evidence="3 6" id="KW-0238">DNA-binding</keyword>
<reference evidence="9 10" key="1">
    <citation type="submission" date="2016-06" db="EMBL/GenBank/DDBJ databases">
        <authorList>
            <person name="Kjaerup R.B."/>
            <person name="Dalgaard T.S."/>
            <person name="Juul-Madsen H.R."/>
        </authorList>
    </citation>
    <scope>NUCLEOTIDE SEQUENCE [LARGE SCALE GENOMIC DNA]</scope>
    <source>
        <strain evidence="9 10">Pb300</strain>
    </source>
</reference>
<keyword evidence="4" id="KW-0804">Transcription</keyword>
<comment type="subcellular location">
    <subcellularLocation>
        <location evidence="1">Nucleus</location>
    </subcellularLocation>
</comment>
<keyword evidence="2" id="KW-0805">Transcription regulation</keyword>
<dbReference type="AlphaFoldDB" id="A0A1D2JBP3"/>
<proteinExistence type="predicted"/>
<dbReference type="InterPro" id="IPR050917">
    <property type="entry name" value="SOX_TF"/>
</dbReference>
<evidence type="ECO:0000256" key="5">
    <source>
        <dbReference type="ARBA" id="ARBA00023242"/>
    </source>
</evidence>
<dbReference type="SMART" id="SM00398">
    <property type="entry name" value="HMG"/>
    <property type="match status" value="1"/>
</dbReference>
<evidence type="ECO:0000313" key="9">
    <source>
        <dbReference type="EMBL" id="ODH25961.1"/>
    </source>
</evidence>
<dbReference type="PROSITE" id="PS50118">
    <property type="entry name" value="HMG_BOX_2"/>
    <property type="match status" value="1"/>
</dbReference>
<dbReference type="SUPFAM" id="SSF47095">
    <property type="entry name" value="HMG-box"/>
    <property type="match status" value="1"/>
</dbReference>
<dbReference type="GO" id="GO:0005634">
    <property type="term" value="C:nucleus"/>
    <property type="evidence" value="ECO:0007669"/>
    <property type="project" value="UniProtKB-SubCell"/>
</dbReference>
<keyword evidence="5 6" id="KW-0539">Nucleus</keyword>